<gene>
    <name evidence="1" type="ORF">SAMN06275492_1165</name>
</gene>
<proteinExistence type="predicted"/>
<dbReference type="RefSeq" id="WP_085544670.1">
    <property type="nucleotide sequence ID" value="NZ_FXBB01000016.1"/>
</dbReference>
<dbReference type="NCBIfam" id="TIGR01764">
    <property type="entry name" value="excise"/>
    <property type="match status" value="1"/>
</dbReference>
<name>A0A1X7JUN1_9BACT</name>
<dbReference type="STRING" id="561720.SAMN06275492_1165"/>
<protein>
    <submittedName>
        <fullName evidence="1">DNA binding domain-containing protein, excisionase family</fullName>
    </submittedName>
</protein>
<sequence length="124" mass="13700">MSWKRYISPEEAATKRGVTTATIRKWLREGDIQGIKMGRLWRVLDEEGSDGKALETREIDLMKKATDKLKSSMETLGELIQGGGNIQVIRAVCSLLSHLEEATAKMAALSEMMSQIGKSQSDGD</sequence>
<dbReference type="InterPro" id="IPR010093">
    <property type="entry name" value="SinI_DNA-bd"/>
</dbReference>
<evidence type="ECO:0000313" key="1">
    <source>
        <dbReference type="EMBL" id="SMG31405.1"/>
    </source>
</evidence>
<dbReference type="Proteomes" id="UP000193355">
    <property type="component" value="Unassembled WGS sequence"/>
</dbReference>
<dbReference type="EMBL" id="FXBB01000016">
    <property type="protein sequence ID" value="SMG31405.1"/>
    <property type="molecule type" value="Genomic_DNA"/>
</dbReference>
<dbReference type="GO" id="GO:0003677">
    <property type="term" value="F:DNA binding"/>
    <property type="evidence" value="ECO:0007669"/>
    <property type="project" value="InterPro"/>
</dbReference>
<accession>A0A1X7JUN1</accession>
<evidence type="ECO:0000313" key="2">
    <source>
        <dbReference type="Proteomes" id="UP000193355"/>
    </source>
</evidence>
<dbReference type="AlphaFoldDB" id="A0A1X7JUN1"/>
<dbReference type="OrthoDB" id="33385at2"/>
<reference evidence="2" key="1">
    <citation type="submission" date="2017-04" db="EMBL/GenBank/DDBJ databases">
        <authorList>
            <person name="Varghese N."/>
            <person name="Submissions S."/>
        </authorList>
    </citation>
    <scope>NUCLEOTIDE SEQUENCE [LARGE SCALE GENOMIC DNA]</scope>
    <source>
        <strain evidence="2">USBA 82</strain>
    </source>
</reference>
<organism evidence="1 2">
    <name type="scientific">Dethiosulfovibrio salsuginis</name>
    <dbReference type="NCBI Taxonomy" id="561720"/>
    <lineage>
        <taxon>Bacteria</taxon>
        <taxon>Thermotogati</taxon>
        <taxon>Synergistota</taxon>
        <taxon>Synergistia</taxon>
        <taxon>Synergistales</taxon>
        <taxon>Dethiosulfovibrionaceae</taxon>
        <taxon>Dethiosulfovibrio</taxon>
    </lineage>
</organism>
<keyword evidence="2" id="KW-1185">Reference proteome</keyword>